<dbReference type="Pfam" id="PF22025">
    <property type="entry name" value="ThiI_fer"/>
    <property type="match status" value="1"/>
</dbReference>
<evidence type="ECO:0000256" key="16">
    <source>
        <dbReference type="ARBA" id="ARBA00075337"/>
    </source>
</evidence>
<dbReference type="SMART" id="SM00981">
    <property type="entry name" value="THUMP"/>
    <property type="match status" value="1"/>
</dbReference>
<evidence type="ECO:0000256" key="13">
    <source>
        <dbReference type="ARBA" id="ARBA00061472"/>
    </source>
</evidence>
<keyword evidence="22" id="KW-1185">Reference proteome</keyword>
<evidence type="ECO:0000256" key="19">
    <source>
        <dbReference type="HAMAP-Rule" id="MF_00021"/>
    </source>
</evidence>
<dbReference type="InterPro" id="IPR054173">
    <property type="entry name" value="ThiI_fer"/>
</dbReference>
<dbReference type="Pfam" id="PF02926">
    <property type="entry name" value="THUMP"/>
    <property type="match status" value="1"/>
</dbReference>
<feature type="binding site" evidence="19">
    <location>
        <begin position="209"/>
        <end position="210"/>
    </location>
    <ligand>
        <name>ATP</name>
        <dbReference type="ChEBI" id="CHEBI:30616"/>
    </ligand>
</feature>
<dbReference type="FunFam" id="3.40.50.620:FF:000053">
    <property type="entry name" value="Probable tRNA sulfurtransferase"/>
    <property type="match status" value="1"/>
</dbReference>
<comment type="catalytic activity">
    <reaction evidence="11 19">
        <text>[ThiS sulfur-carrier protein]-C-terminal Gly-Gly-AMP + S-sulfanyl-L-cysteinyl-[cysteine desulfurase] + AH2 = [ThiS sulfur-carrier protein]-C-terminal-Gly-aminoethanethioate + L-cysteinyl-[cysteine desulfurase] + A + AMP + 2 H(+)</text>
        <dbReference type="Rhea" id="RHEA:43340"/>
        <dbReference type="Rhea" id="RHEA-COMP:12157"/>
        <dbReference type="Rhea" id="RHEA-COMP:12158"/>
        <dbReference type="Rhea" id="RHEA-COMP:12910"/>
        <dbReference type="Rhea" id="RHEA-COMP:19908"/>
        <dbReference type="ChEBI" id="CHEBI:13193"/>
        <dbReference type="ChEBI" id="CHEBI:15378"/>
        <dbReference type="ChEBI" id="CHEBI:17499"/>
        <dbReference type="ChEBI" id="CHEBI:29950"/>
        <dbReference type="ChEBI" id="CHEBI:61963"/>
        <dbReference type="ChEBI" id="CHEBI:90618"/>
        <dbReference type="ChEBI" id="CHEBI:232372"/>
        <dbReference type="ChEBI" id="CHEBI:456215"/>
    </reaction>
</comment>
<keyword evidence="7 19" id="KW-0067">ATP-binding</keyword>
<keyword evidence="3 19" id="KW-0963">Cytoplasm</keyword>
<feature type="domain" description="THUMP" evidence="20">
    <location>
        <begin position="60"/>
        <end position="166"/>
    </location>
</feature>
<dbReference type="HAMAP" id="MF_00021">
    <property type="entry name" value="ThiI"/>
    <property type="match status" value="1"/>
</dbReference>
<dbReference type="CDD" id="cd11716">
    <property type="entry name" value="THUMP_ThiI"/>
    <property type="match status" value="1"/>
</dbReference>
<dbReference type="GO" id="GO:0005829">
    <property type="term" value="C:cytosol"/>
    <property type="evidence" value="ECO:0007669"/>
    <property type="project" value="TreeGrafter"/>
</dbReference>
<evidence type="ECO:0000256" key="2">
    <source>
        <dbReference type="ARBA" id="ARBA00004948"/>
    </source>
</evidence>
<comment type="catalytic activity">
    <reaction evidence="10 19">
        <text>[ThiI sulfur-carrier protein]-S-sulfanyl-L-cysteine + a uridine in tRNA + 2 reduced [2Fe-2S]-[ferredoxin] + ATP + H(+) = [ThiI sulfur-carrier protein]-L-cysteine + a 4-thiouridine in tRNA + 2 oxidized [2Fe-2S]-[ferredoxin] + AMP + diphosphate</text>
        <dbReference type="Rhea" id="RHEA:24176"/>
        <dbReference type="Rhea" id="RHEA-COMP:10000"/>
        <dbReference type="Rhea" id="RHEA-COMP:10001"/>
        <dbReference type="Rhea" id="RHEA-COMP:13337"/>
        <dbReference type="Rhea" id="RHEA-COMP:13338"/>
        <dbReference type="Rhea" id="RHEA-COMP:13339"/>
        <dbReference type="Rhea" id="RHEA-COMP:13340"/>
        <dbReference type="ChEBI" id="CHEBI:15378"/>
        <dbReference type="ChEBI" id="CHEBI:29950"/>
        <dbReference type="ChEBI" id="CHEBI:30616"/>
        <dbReference type="ChEBI" id="CHEBI:33019"/>
        <dbReference type="ChEBI" id="CHEBI:33737"/>
        <dbReference type="ChEBI" id="CHEBI:33738"/>
        <dbReference type="ChEBI" id="CHEBI:61963"/>
        <dbReference type="ChEBI" id="CHEBI:65315"/>
        <dbReference type="ChEBI" id="CHEBI:136798"/>
        <dbReference type="ChEBI" id="CHEBI:456215"/>
        <dbReference type="EC" id="2.8.1.4"/>
    </reaction>
</comment>
<dbReference type="GO" id="GO:0140741">
    <property type="term" value="F:tRNA-uracil-4 sulfurtransferase activity"/>
    <property type="evidence" value="ECO:0007669"/>
    <property type="project" value="UniProtKB-EC"/>
</dbReference>
<evidence type="ECO:0000259" key="20">
    <source>
        <dbReference type="PROSITE" id="PS51165"/>
    </source>
</evidence>
<comment type="pathway">
    <text evidence="2 19">Cofactor biosynthesis; thiamine diphosphate biosynthesis.</text>
</comment>
<evidence type="ECO:0000256" key="14">
    <source>
        <dbReference type="ARBA" id="ARBA00066827"/>
    </source>
</evidence>
<evidence type="ECO:0000256" key="6">
    <source>
        <dbReference type="ARBA" id="ARBA00022741"/>
    </source>
</evidence>
<evidence type="ECO:0000256" key="10">
    <source>
        <dbReference type="ARBA" id="ARBA00050570"/>
    </source>
</evidence>
<comment type="caution">
    <text evidence="21">The sequence shown here is derived from an EMBL/GenBank/DDBJ whole genome shotgun (WGS) entry which is preliminary data.</text>
</comment>
<dbReference type="Gene3D" id="3.30.2130.30">
    <property type="match status" value="1"/>
</dbReference>
<dbReference type="InterPro" id="IPR049962">
    <property type="entry name" value="THUMP_ThiI"/>
</dbReference>
<dbReference type="RefSeq" id="WP_184663214.1">
    <property type="nucleotide sequence ID" value="NZ_JACHHB010000003.1"/>
</dbReference>
<evidence type="ECO:0000313" key="21">
    <source>
        <dbReference type="EMBL" id="MBB5172757.1"/>
    </source>
</evidence>
<comment type="subcellular location">
    <subcellularLocation>
        <location evidence="1 19">Cytoplasm</location>
    </subcellularLocation>
</comment>
<evidence type="ECO:0000256" key="1">
    <source>
        <dbReference type="ARBA" id="ARBA00004496"/>
    </source>
</evidence>
<dbReference type="GO" id="GO:0005524">
    <property type="term" value="F:ATP binding"/>
    <property type="evidence" value="ECO:0007669"/>
    <property type="project" value="UniProtKB-UniRule"/>
</dbReference>
<dbReference type="InterPro" id="IPR003720">
    <property type="entry name" value="tRNA_STrfase"/>
</dbReference>
<reference evidence="21 22" key="1">
    <citation type="submission" date="2020-08" db="EMBL/GenBank/DDBJ databases">
        <title>Genomic Encyclopedia of Type Strains, Phase IV (KMG-IV): sequencing the most valuable type-strain genomes for metagenomic binning, comparative biology and taxonomic classification.</title>
        <authorList>
            <person name="Goeker M."/>
        </authorList>
    </citation>
    <scope>NUCLEOTIDE SEQUENCE [LARGE SCALE GENOMIC DNA]</scope>
    <source>
        <strain evidence="21 22">DSM 24696</strain>
    </source>
</reference>
<dbReference type="InterPro" id="IPR014729">
    <property type="entry name" value="Rossmann-like_a/b/a_fold"/>
</dbReference>
<dbReference type="InterPro" id="IPR020536">
    <property type="entry name" value="ThiI_AANH"/>
</dbReference>
<feature type="binding site" evidence="19">
    <location>
        <position position="266"/>
    </location>
    <ligand>
        <name>ATP</name>
        <dbReference type="ChEBI" id="CHEBI:30616"/>
    </ligand>
</feature>
<dbReference type="GO" id="GO:0002937">
    <property type="term" value="P:tRNA 4-thiouridine biosynthesis"/>
    <property type="evidence" value="ECO:0007669"/>
    <property type="project" value="TreeGrafter"/>
</dbReference>
<dbReference type="EC" id="2.8.1.4" evidence="14 19"/>
<gene>
    <name evidence="19" type="primary">thiI</name>
    <name evidence="21" type="ORF">HNQ41_000901</name>
</gene>
<dbReference type="EMBL" id="JACHHB010000003">
    <property type="protein sequence ID" value="MBB5172757.1"/>
    <property type="molecule type" value="Genomic_DNA"/>
</dbReference>
<dbReference type="AlphaFoldDB" id="A0A840QN18"/>
<keyword evidence="9 19" id="KW-0784">Thiamine biosynthesis</keyword>
<sequence length="402" mass="45071">MEYNHLLIRYAELALKGKNRKDFELQLQRNIRHMLRDFPNAKVNRTHGRMFITLNGEDPEAISNKLRNVFGIQSFSFALKSASNEEDICETALAALRKSLPNEVGTFKVSARRAFKQFPKDSQTLNKDIGAYLLRNTESITVDVHNPDVELVVEVRKDATYIMCGEEKGAGGLPVGSGGKVMLMLSGGIDSPVAGYLAMKRGVEIEAVHFHSPPFTNERARQKVEDLTSILTEYGGPIRLHIVPFTEAQKTIHEKVPDHYEMTIMRRMMMRITERLAGEKEALAIANGESLGQVASQTLESMHTITEVTTLPVLRPLVTMDKNEVIDIAQKINTYDISILPYEDCCTIFLPPQTKTKPKRDRAAAFEESLDIEKMVEEAVQGVETKEIDGTLESDASVEDLF</sequence>
<evidence type="ECO:0000256" key="7">
    <source>
        <dbReference type="ARBA" id="ARBA00022840"/>
    </source>
</evidence>
<feature type="binding site" evidence="19">
    <location>
        <position position="288"/>
    </location>
    <ligand>
        <name>ATP</name>
        <dbReference type="ChEBI" id="CHEBI:30616"/>
    </ligand>
</feature>
<keyword evidence="8 19" id="KW-0694">RNA-binding</keyword>
<dbReference type="GO" id="GO:0009229">
    <property type="term" value="P:thiamine diphosphate biosynthetic process"/>
    <property type="evidence" value="ECO:0007669"/>
    <property type="project" value="UniProtKB-UniRule"/>
</dbReference>
<evidence type="ECO:0000256" key="15">
    <source>
        <dbReference type="ARBA" id="ARBA00071867"/>
    </source>
</evidence>
<dbReference type="GO" id="GO:0000049">
    <property type="term" value="F:tRNA binding"/>
    <property type="evidence" value="ECO:0007669"/>
    <property type="project" value="UniProtKB-UniRule"/>
</dbReference>
<dbReference type="PANTHER" id="PTHR43209">
    <property type="entry name" value="TRNA SULFURTRANSFERASE"/>
    <property type="match status" value="1"/>
</dbReference>
<dbReference type="Gene3D" id="3.40.50.620">
    <property type="entry name" value="HUPs"/>
    <property type="match status" value="1"/>
</dbReference>
<feature type="binding site" evidence="19">
    <location>
        <position position="297"/>
    </location>
    <ligand>
        <name>ATP</name>
        <dbReference type="ChEBI" id="CHEBI:30616"/>
    </ligand>
</feature>
<evidence type="ECO:0000256" key="4">
    <source>
        <dbReference type="ARBA" id="ARBA00022555"/>
    </source>
</evidence>
<dbReference type="InterPro" id="IPR050102">
    <property type="entry name" value="tRNA_sulfurtransferase_ThiI"/>
</dbReference>
<dbReference type="GO" id="GO:0009228">
    <property type="term" value="P:thiamine biosynthetic process"/>
    <property type="evidence" value="ECO:0007669"/>
    <property type="project" value="UniProtKB-KW"/>
</dbReference>
<feature type="binding site" evidence="19">
    <location>
        <begin position="184"/>
        <end position="185"/>
    </location>
    <ligand>
        <name>ATP</name>
        <dbReference type="ChEBI" id="CHEBI:30616"/>
    </ligand>
</feature>
<name>A0A840QN18_9BACI</name>
<keyword evidence="6 19" id="KW-0547">Nucleotide-binding</keyword>
<protein>
    <recommendedName>
        <fullName evidence="15 19">Probable tRNA sulfurtransferase</fullName>
        <ecNumber evidence="14 19">2.8.1.4</ecNumber>
    </recommendedName>
    <alternativeName>
        <fullName evidence="16 19">Sulfur carrier protein ThiS sulfurtransferase</fullName>
    </alternativeName>
    <alternativeName>
        <fullName evidence="17 19">Thiamine biosynthesis protein ThiI</fullName>
    </alternativeName>
    <alternativeName>
        <fullName evidence="18 19">tRNA 4-thiouridine synthase</fullName>
    </alternativeName>
</protein>
<dbReference type="PROSITE" id="PS51165">
    <property type="entry name" value="THUMP"/>
    <property type="match status" value="1"/>
</dbReference>
<dbReference type="SUPFAM" id="SSF143437">
    <property type="entry name" value="THUMP domain-like"/>
    <property type="match status" value="1"/>
</dbReference>
<dbReference type="UniPathway" id="UPA00060"/>
<dbReference type="Proteomes" id="UP000551878">
    <property type="component" value="Unassembled WGS sequence"/>
</dbReference>
<dbReference type="GO" id="GO:0004810">
    <property type="term" value="F:CCA tRNA nucleotidyltransferase activity"/>
    <property type="evidence" value="ECO:0007669"/>
    <property type="project" value="InterPro"/>
</dbReference>
<evidence type="ECO:0000256" key="18">
    <source>
        <dbReference type="ARBA" id="ARBA00080570"/>
    </source>
</evidence>
<dbReference type="NCBIfam" id="TIGR00342">
    <property type="entry name" value="tRNA uracil 4-sulfurtransferase ThiI"/>
    <property type="match status" value="1"/>
</dbReference>
<dbReference type="Pfam" id="PF02568">
    <property type="entry name" value="ThiI"/>
    <property type="match status" value="1"/>
</dbReference>
<proteinExistence type="inferred from homology"/>
<evidence type="ECO:0000313" key="22">
    <source>
        <dbReference type="Proteomes" id="UP000551878"/>
    </source>
</evidence>
<dbReference type="GO" id="GO:0052837">
    <property type="term" value="P:thiazole biosynthetic process"/>
    <property type="evidence" value="ECO:0007669"/>
    <property type="project" value="TreeGrafter"/>
</dbReference>
<dbReference type="CDD" id="cd01712">
    <property type="entry name" value="PPase_ThiI"/>
    <property type="match status" value="1"/>
</dbReference>
<organism evidence="21 22">
    <name type="scientific">Texcoconibacillus texcoconensis</name>
    <dbReference type="NCBI Taxonomy" id="1095777"/>
    <lineage>
        <taxon>Bacteria</taxon>
        <taxon>Bacillati</taxon>
        <taxon>Bacillota</taxon>
        <taxon>Bacilli</taxon>
        <taxon>Bacillales</taxon>
        <taxon>Bacillaceae</taxon>
        <taxon>Texcoconibacillus</taxon>
    </lineage>
</organism>
<evidence type="ECO:0000256" key="8">
    <source>
        <dbReference type="ARBA" id="ARBA00022884"/>
    </source>
</evidence>
<evidence type="ECO:0000256" key="5">
    <source>
        <dbReference type="ARBA" id="ARBA00022679"/>
    </source>
</evidence>
<evidence type="ECO:0000256" key="3">
    <source>
        <dbReference type="ARBA" id="ARBA00022490"/>
    </source>
</evidence>
<evidence type="ECO:0000256" key="11">
    <source>
        <dbReference type="ARBA" id="ARBA00052330"/>
    </source>
</evidence>
<dbReference type="SUPFAM" id="SSF52402">
    <property type="entry name" value="Adenine nucleotide alpha hydrolases-like"/>
    <property type="match status" value="1"/>
</dbReference>
<keyword evidence="4 19" id="KW-0820">tRNA-binding</keyword>
<dbReference type="PANTHER" id="PTHR43209:SF1">
    <property type="entry name" value="TRNA SULFURTRANSFERASE"/>
    <property type="match status" value="1"/>
</dbReference>
<dbReference type="InterPro" id="IPR049961">
    <property type="entry name" value="ThiI_N"/>
</dbReference>
<keyword evidence="5 19" id="KW-0808">Transferase</keyword>
<accession>A0A840QN18</accession>
<evidence type="ECO:0000256" key="12">
    <source>
        <dbReference type="ARBA" id="ARBA00058382"/>
    </source>
</evidence>
<evidence type="ECO:0000256" key="17">
    <source>
        <dbReference type="ARBA" id="ARBA00077849"/>
    </source>
</evidence>
<evidence type="ECO:0000256" key="9">
    <source>
        <dbReference type="ARBA" id="ARBA00022977"/>
    </source>
</evidence>
<dbReference type="InterPro" id="IPR004114">
    <property type="entry name" value="THUMP_dom"/>
</dbReference>
<comment type="similarity">
    <text evidence="13 19">Belongs to the ThiI family.</text>
</comment>
<comment type="function">
    <text evidence="12 19">Catalyzes the ATP-dependent transfer of a sulfur to tRNA to produce 4-thiouridine in position 8 of tRNAs, which functions as a near-UV photosensor. Also catalyzes the transfer of sulfur to the sulfur carrier protein ThiS, forming ThiS-thiocarboxylate. This is a step in the synthesis of thiazole, in the thiamine biosynthesis pathway. The sulfur is donated as persulfide by IscS.</text>
</comment>